<sequence length="212" mass="24057">MSNSLQQLPDKLRMDCINGEPGSQKKLYYGFYGFAMGICLRYSKDRDEAVGILNDGFLKVLTRLESFDPSKPFLPWLSRIMTNTAIDHYRSQLRQPITSDVTELEISGEDPEINSKLNYEDLIKIIQTLPPGYRAVFNLFAIDGFSHEEISEQLGISIGTSKSNLFKARQKLRIMLEEQNKITALNSASNGAIIINEQFKSQQDRHIFQAGT</sequence>
<dbReference type="InterPro" id="IPR013324">
    <property type="entry name" value="RNA_pol_sigma_r3/r4-like"/>
</dbReference>
<name>A0A1G9Z4P4_9SPHI</name>
<dbReference type="PANTHER" id="PTHR43133:SF46">
    <property type="entry name" value="RNA POLYMERASE SIGMA-70 FACTOR ECF SUBFAMILY"/>
    <property type="match status" value="1"/>
</dbReference>
<dbReference type="PANTHER" id="PTHR43133">
    <property type="entry name" value="RNA POLYMERASE ECF-TYPE SIGMA FACTO"/>
    <property type="match status" value="1"/>
</dbReference>
<keyword evidence="4" id="KW-0804">Transcription</keyword>
<dbReference type="NCBIfam" id="TIGR02937">
    <property type="entry name" value="sigma70-ECF"/>
    <property type="match status" value="1"/>
</dbReference>
<dbReference type="Pfam" id="PF04542">
    <property type="entry name" value="Sigma70_r2"/>
    <property type="match status" value="1"/>
</dbReference>
<dbReference type="EMBL" id="FNHH01000055">
    <property type="protein sequence ID" value="SDN16289.1"/>
    <property type="molecule type" value="Genomic_DNA"/>
</dbReference>
<dbReference type="CDD" id="cd06171">
    <property type="entry name" value="Sigma70_r4"/>
    <property type="match status" value="1"/>
</dbReference>
<dbReference type="Gene3D" id="1.10.1740.10">
    <property type="match status" value="1"/>
</dbReference>
<dbReference type="InterPro" id="IPR013325">
    <property type="entry name" value="RNA_pol_sigma_r2"/>
</dbReference>
<dbReference type="Gene3D" id="1.10.10.10">
    <property type="entry name" value="Winged helix-like DNA-binding domain superfamily/Winged helix DNA-binding domain"/>
    <property type="match status" value="1"/>
</dbReference>
<comment type="similarity">
    <text evidence="1">Belongs to the sigma-70 factor family. ECF subfamily.</text>
</comment>
<dbReference type="RefSeq" id="WP_245704552.1">
    <property type="nucleotide sequence ID" value="NZ_FNHH01000055.1"/>
</dbReference>
<keyword evidence="3" id="KW-0731">Sigma factor</keyword>
<feature type="domain" description="RNA polymerase sigma-70 region 2" evidence="5">
    <location>
        <begin position="32"/>
        <end position="93"/>
    </location>
</feature>
<dbReference type="SUPFAM" id="SSF88946">
    <property type="entry name" value="Sigma2 domain of RNA polymerase sigma factors"/>
    <property type="match status" value="1"/>
</dbReference>
<dbReference type="InterPro" id="IPR013249">
    <property type="entry name" value="RNA_pol_sigma70_r4_t2"/>
</dbReference>
<evidence type="ECO:0000259" key="6">
    <source>
        <dbReference type="Pfam" id="PF08281"/>
    </source>
</evidence>
<protein>
    <submittedName>
        <fullName evidence="7">RNA polymerase sigma-70 factor, ECF subfamily</fullName>
    </submittedName>
</protein>
<evidence type="ECO:0000256" key="2">
    <source>
        <dbReference type="ARBA" id="ARBA00023015"/>
    </source>
</evidence>
<dbReference type="GO" id="GO:0006352">
    <property type="term" value="P:DNA-templated transcription initiation"/>
    <property type="evidence" value="ECO:0007669"/>
    <property type="project" value="InterPro"/>
</dbReference>
<evidence type="ECO:0000313" key="7">
    <source>
        <dbReference type="EMBL" id="SDN16289.1"/>
    </source>
</evidence>
<dbReference type="InterPro" id="IPR014284">
    <property type="entry name" value="RNA_pol_sigma-70_dom"/>
</dbReference>
<evidence type="ECO:0000256" key="1">
    <source>
        <dbReference type="ARBA" id="ARBA00010641"/>
    </source>
</evidence>
<dbReference type="Pfam" id="PF08281">
    <property type="entry name" value="Sigma70_r4_2"/>
    <property type="match status" value="1"/>
</dbReference>
<evidence type="ECO:0000313" key="8">
    <source>
        <dbReference type="Proteomes" id="UP000199226"/>
    </source>
</evidence>
<reference evidence="8" key="1">
    <citation type="submission" date="2016-10" db="EMBL/GenBank/DDBJ databases">
        <authorList>
            <person name="Varghese N."/>
            <person name="Submissions S."/>
        </authorList>
    </citation>
    <scope>NUCLEOTIDE SEQUENCE [LARGE SCALE GENOMIC DNA]</scope>
    <source>
        <strain evidence="8">DSM 24536</strain>
    </source>
</reference>
<gene>
    <name evidence="7" type="ORF">SAMN05421813_1553</name>
</gene>
<dbReference type="Proteomes" id="UP000199226">
    <property type="component" value="Unassembled WGS sequence"/>
</dbReference>
<dbReference type="InterPro" id="IPR036388">
    <property type="entry name" value="WH-like_DNA-bd_sf"/>
</dbReference>
<dbReference type="AlphaFoldDB" id="A0A1G9Z4P4"/>
<evidence type="ECO:0000256" key="3">
    <source>
        <dbReference type="ARBA" id="ARBA00023082"/>
    </source>
</evidence>
<dbReference type="InterPro" id="IPR007627">
    <property type="entry name" value="RNA_pol_sigma70_r2"/>
</dbReference>
<dbReference type="GO" id="GO:0003677">
    <property type="term" value="F:DNA binding"/>
    <property type="evidence" value="ECO:0007669"/>
    <property type="project" value="InterPro"/>
</dbReference>
<dbReference type="InterPro" id="IPR039425">
    <property type="entry name" value="RNA_pol_sigma-70-like"/>
</dbReference>
<organism evidence="7 8">
    <name type="scientific">Daejeonella rubra</name>
    <dbReference type="NCBI Taxonomy" id="990371"/>
    <lineage>
        <taxon>Bacteria</taxon>
        <taxon>Pseudomonadati</taxon>
        <taxon>Bacteroidota</taxon>
        <taxon>Sphingobacteriia</taxon>
        <taxon>Sphingobacteriales</taxon>
        <taxon>Sphingobacteriaceae</taxon>
        <taxon>Daejeonella</taxon>
    </lineage>
</organism>
<dbReference type="SUPFAM" id="SSF88659">
    <property type="entry name" value="Sigma3 and sigma4 domains of RNA polymerase sigma factors"/>
    <property type="match status" value="1"/>
</dbReference>
<keyword evidence="2" id="KW-0805">Transcription regulation</keyword>
<evidence type="ECO:0000256" key="4">
    <source>
        <dbReference type="ARBA" id="ARBA00023163"/>
    </source>
</evidence>
<accession>A0A1G9Z4P4</accession>
<dbReference type="STRING" id="990371.SAMN05421813_1553"/>
<proteinExistence type="inferred from homology"/>
<dbReference type="GO" id="GO:0016987">
    <property type="term" value="F:sigma factor activity"/>
    <property type="evidence" value="ECO:0007669"/>
    <property type="project" value="UniProtKB-KW"/>
</dbReference>
<evidence type="ECO:0000259" key="5">
    <source>
        <dbReference type="Pfam" id="PF04542"/>
    </source>
</evidence>
<feature type="domain" description="RNA polymerase sigma factor 70 region 4 type 2" evidence="6">
    <location>
        <begin position="120"/>
        <end position="172"/>
    </location>
</feature>
<keyword evidence="8" id="KW-1185">Reference proteome</keyword>